<dbReference type="Gene3D" id="3.40.50.1240">
    <property type="entry name" value="Phosphoglycerate mutase-like"/>
    <property type="match status" value="1"/>
</dbReference>
<dbReference type="CDD" id="cd07067">
    <property type="entry name" value="HP_PGM_like"/>
    <property type="match status" value="1"/>
</dbReference>
<name>A0ABX0GQ54_9ACTN</name>
<accession>A0ABX0GQ54</accession>
<gene>
    <name evidence="1" type="ORF">G9H71_02205</name>
</gene>
<comment type="caution">
    <text evidence="1">The sequence shown here is derived from an EMBL/GenBank/DDBJ whole genome shotgun (WGS) entry which is preliminary data.</text>
</comment>
<dbReference type="Pfam" id="PF00300">
    <property type="entry name" value="His_Phos_1"/>
    <property type="match status" value="1"/>
</dbReference>
<dbReference type="InterPro" id="IPR029033">
    <property type="entry name" value="His_PPase_superfam"/>
</dbReference>
<reference evidence="1 2" key="1">
    <citation type="submission" date="2020-03" db="EMBL/GenBank/DDBJ databases">
        <title>Two novel Motilibacter sp.</title>
        <authorList>
            <person name="Liu S."/>
        </authorList>
    </citation>
    <scope>NUCLEOTIDE SEQUENCE [LARGE SCALE GENOMIC DNA]</scope>
    <source>
        <strain evidence="1 2">E257</strain>
    </source>
</reference>
<proteinExistence type="predicted"/>
<dbReference type="SUPFAM" id="SSF53254">
    <property type="entry name" value="Phosphoglycerate mutase-like"/>
    <property type="match status" value="1"/>
</dbReference>
<evidence type="ECO:0000313" key="2">
    <source>
        <dbReference type="Proteomes" id="UP000800981"/>
    </source>
</evidence>
<organism evidence="1 2">
    <name type="scientific">Motilibacter deserti</name>
    <dbReference type="NCBI Taxonomy" id="2714956"/>
    <lineage>
        <taxon>Bacteria</taxon>
        <taxon>Bacillati</taxon>
        <taxon>Actinomycetota</taxon>
        <taxon>Actinomycetes</taxon>
        <taxon>Motilibacterales</taxon>
        <taxon>Motilibacteraceae</taxon>
        <taxon>Motilibacter</taxon>
    </lineage>
</organism>
<dbReference type="Proteomes" id="UP000800981">
    <property type="component" value="Unassembled WGS sequence"/>
</dbReference>
<protein>
    <submittedName>
        <fullName evidence="1">Histidine phosphatase family protein</fullName>
    </submittedName>
</protein>
<dbReference type="InterPro" id="IPR013078">
    <property type="entry name" value="His_Pase_superF_clade-1"/>
</dbReference>
<keyword evidence="2" id="KW-1185">Reference proteome</keyword>
<sequence>MLILVRHAHAGDKRLWPFDDLERPLSDQGREQANGLEQVLGGFPVTRLLTSPARRCRQTLGPLADQLGLDVEERPELARDADAETVDAFLSGLGLQGAVCCTHGETLSALLRRWRKNGAVALPKEPATTPKGASWVIEDAGARRAAHYLPPLRVVASAVPHPVASEEPAPRQAVG</sequence>
<evidence type="ECO:0000313" key="1">
    <source>
        <dbReference type="EMBL" id="NHC12593.1"/>
    </source>
</evidence>
<dbReference type="SMART" id="SM00855">
    <property type="entry name" value="PGAM"/>
    <property type="match status" value="1"/>
</dbReference>
<dbReference type="RefSeq" id="WP_166277114.1">
    <property type="nucleotide sequence ID" value="NZ_JAANNP010000001.1"/>
</dbReference>
<dbReference type="EMBL" id="JAANNP010000001">
    <property type="protein sequence ID" value="NHC12593.1"/>
    <property type="molecule type" value="Genomic_DNA"/>
</dbReference>